<keyword evidence="4" id="KW-1185">Reference proteome</keyword>
<dbReference type="PANTHER" id="PTHR11092:SF0">
    <property type="entry name" value="EPIMERASE FAMILY PROTEIN SDR39U1"/>
    <property type="match status" value="1"/>
</dbReference>
<evidence type="ECO:0000313" key="4">
    <source>
        <dbReference type="Proteomes" id="UP000318017"/>
    </source>
</evidence>
<dbReference type="AlphaFoldDB" id="A0A518GB15"/>
<organism evidence="3 4">
    <name type="scientific">Aureliella helgolandensis</name>
    <dbReference type="NCBI Taxonomy" id="2527968"/>
    <lineage>
        <taxon>Bacteria</taxon>
        <taxon>Pseudomonadati</taxon>
        <taxon>Planctomycetota</taxon>
        <taxon>Planctomycetia</taxon>
        <taxon>Pirellulales</taxon>
        <taxon>Pirellulaceae</taxon>
        <taxon>Aureliella</taxon>
    </lineage>
</organism>
<reference evidence="3 4" key="1">
    <citation type="submission" date="2019-02" db="EMBL/GenBank/DDBJ databases">
        <title>Deep-cultivation of Planctomycetes and their phenomic and genomic characterization uncovers novel biology.</title>
        <authorList>
            <person name="Wiegand S."/>
            <person name="Jogler M."/>
            <person name="Boedeker C."/>
            <person name="Pinto D."/>
            <person name="Vollmers J."/>
            <person name="Rivas-Marin E."/>
            <person name="Kohn T."/>
            <person name="Peeters S.H."/>
            <person name="Heuer A."/>
            <person name="Rast P."/>
            <person name="Oberbeckmann S."/>
            <person name="Bunk B."/>
            <person name="Jeske O."/>
            <person name="Meyerdierks A."/>
            <person name="Storesund J.E."/>
            <person name="Kallscheuer N."/>
            <person name="Luecker S."/>
            <person name="Lage O.M."/>
            <person name="Pohl T."/>
            <person name="Merkel B.J."/>
            <person name="Hornburger P."/>
            <person name="Mueller R.-W."/>
            <person name="Bruemmer F."/>
            <person name="Labrenz M."/>
            <person name="Spormann A.M."/>
            <person name="Op den Camp H."/>
            <person name="Overmann J."/>
            <person name="Amann R."/>
            <person name="Jetten M.S.M."/>
            <person name="Mascher T."/>
            <person name="Medema M.H."/>
            <person name="Devos D.P."/>
            <person name="Kaster A.-K."/>
            <person name="Ovreas L."/>
            <person name="Rohde M."/>
            <person name="Galperin M.Y."/>
            <person name="Jogler C."/>
        </authorList>
    </citation>
    <scope>NUCLEOTIDE SEQUENCE [LARGE SCALE GENOMIC DNA]</scope>
    <source>
        <strain evidence="3 4">Q31a</strain>
    </source>
</reference>
<dbReference type="SUPFAM" id="SSF51735">
    <property type="entry name" value="NAD(P)-binding Rossmann-fold domains"/>
    <property type="match status" value="1"/>
</dbReference>
<gene>
    <name evidence="3" type="ORF">Q31a_40640</name>
</gene>
<dbReference type="EMBL" id="CP036298">
    <property type="protein sequence ID" value="QDV25737.1"/>
    <property type="molecule type" value="Genomic_DNA"/>
</dbReference>
<proteinExistence type="predicted"/>
<name>A0A518GB15_9BACT</name>
<dbReference type="Pfam" id="PF08338">
    <property type="entry name" value="DUF1731"/>
    <property type="match status" value="1"/>
</dbReference>
<dbReference type="KEGG" id="ahel:Q31a_40640"/>
<sequence>MELNGKAVVIAGGSGFLGSSLASHFASLGAAVAILSRSRPKLFGNWKHTNWDGRTSGDWIGVLEGADAVINLAGRTVNCIKTPDHQDEILRSRVESTRVLGIAMRDLRSPPPVWVQMSTAHIYGDPAAVVCTEQAHEGIGFAPTVGRAWEAEFAESKLPEQRGVILRTSFVVGRDRGAGGGALAALRLLAMLGFGGRVGLGTQGFSWIHEADLNNLFSKAIVDDSVSGVYIASAPAPVSQVEFMRTLRRVLGVPFGLPAAAWMVRVGAPLLFRTDPELALYGRYVKSQRLSENGFVFQFPELEGALRELYGRSK</sequence>
<protein>
    <submittedName>
        <fullName evidence="3">Epimerase family protein</fullName>
    </submittedName>
</protein>
<evidence type="ECO:0000259" key="2">
    <source>
        <dbReference type="Pfam" id="PF08338"/>
    </source>
</evidence>
<dbReference type="InterPro" id="IPR001509">
    <property type="entry name" value="Epimerase_deHydtase"/>
</dbReference>
<dbReference type="Pfam" id="PF01370">
    <property type="entry name" value="Epimerase"/>
    <property type="match status" value="1"/>
</dbReference>
<dbReference type="InterPro" id="IPR036291">
    <property type="entry name" value="NAD(P)-bd_dom_sf"/>
</dbReference>
<dbReference type="PANTHER" id="PTHR11092">
    <property type="entry name" value="SUGAR NUCLEOTIDE EPIMERASE RELATED"/>
    <property type="match status" value="1"/>
</dbReference>
<dbReference type="InterPro" id="IPR013549">
    <property type="entry name" value="DUF1731"/>
</dbReference>
<evidence type="ECO:0000313" key="3">
    <source>
        <dbReference type="EMBL" id="QDV25737.1"/>
    </source>
</evidence>
<dbReference type="Proteomes" id="UP000318017">
    <property type="component" value="Chromosome"/>
</dbReference>
<dbReference type="RefSeq" id="WP_145081239.1">
    <property type="nucleotide sequence ID" value="NZ_CP036298.1"/>
</dbReference>
<feature type="domain" description="DUF1731" evidence="2">
    <location>
        <begin position="261"/>
        <end position="309"/>
    </location>
</feature>
<evidence type="ECO:0000259" key="1">
    <source>
        <dbReference type="Pfam" id="PF01370"/>
    </source>
</evidence>
<accession>A0A518GB15</accession>
<dbReference type="OrthoDB" id="9801773at2"/>
<feature type="domain" description="NAD-dependent epimerase/dehydratase" evidence="1">
    <location>
        <begin position="8"/>
        <end position="134"/>
    </location>
</feature>
<dbReference type="Gene3D" id="3.40.50.720">
    <property type="entry name" value="NAD(P)-binding Rossmann-like Domain"/>
    <property type="match status" value="1"/>
</dbReference>